<sequence>MSSFKALLAVSSVTSLAFALCSTPAFAEETAAPVAAAAADAAAAPADTAASQAPAADEQKSEGDIVVTARKRSERLQDVPLSVAAVSGATMQQQGIRKIEDLQTKVPNFKMTETGIGSNIAIRGIFSGVNQGFEQSVGTYIDGIHYGRAQQARAPFLDVQRVEVLRGPQSILFGKNSIAGALNIISAQPTNVLTGYVQGSYQLDSDDWELLGAVSGPITDNVRARIAGRIHDGDGFIKNITLDRSEPQRKDWNLRGIVDWDVTDDFTLNFKAEHGEFDTKGRNIEVYNELPSIAGAPFGGKTYAQILTLLGAMSPSDEFVVDPSVSNNIKDDKRSSNGDTSDNTSGTYVLTANWDTGIGQLTSITGYNKFSYDEDCDCDFTGANILTIDLHEKYKQFSQEIRLASDTSRKLEYIVGGFFQTSDHSYSDNINIDHDSILVEAANLKPGAFGNYIRDTRAARQAHVDTDILSAFGQLTYKFNEHFRVNVGGRVTHEKKEGDRNITIEGIDGSTLTGTQAIMAPIVFGSLFHISSSNLTTIAGMGGIPGGQAAGLQLAYGVHPVDGKVSKTGFVPSVVLQYDVNPDIMFYGSFTKGTKSGGFDFRGNNRGFYSSMADAFEFDEEQATNWEVGAKTSFFNHRGIFNASLYHTKIQDLQVSVFDGVLGYVVGNADATTQGLEADARFAVTPHLTLRAAGALTDFEFKKYPNGQCYPGQVPDGANGQCDYKGKTNQLVPDWQATLAVDWNTAITNSLELRTTADMFASDGYFLSPTLDPNQTQGSYAKFNGRIAIGDPGRRWEVALLGKNLFDKRTVSMGVQTPLAFSTFGAYSQANVVDEGRTVALQGRFNF</sequence>
<gene>
    <name evidence="17" type="ORF">LZ536_07150</name>
</gene>
<evidence type="ECO:0000259" key="16">
    <source>
        <dbReference type="Pfam" id="PF07715"/>
    </source>
</evidence>
<dbReference type="InterPro" id="IPR012910">
    <property type="entry name" value="Plug_dom"/>
</dbReference>
<proteinExistence type="inferred from homology"/>
<evidence type="ECO:0000256" key="3">
    <source>
        <dbReference type="ARBA" id="ARBA00022452"/>
    </source>
</evidence>
<keyword evidence="6" id="KW-0408">Iron</keyword>
<comment type="subcellular location">
    <subcellularLocation>
        <location evidence="1 11">Cell outer membrane</location>
        <topology evidence="1 11">Multi-pass membrane protein</topology>
    </subcellularLocation>
</comment>
<protein>
    <submittedName>
        <fullName evidence="17">TonB-dependent receptor</fullName>
    </submittedName>
</protein>
<evidence type="ECO:0000256" key="1">
    <source>
        <dbReference type="ARBA" id="ARBA00004571"/>
    </source>
</evidence>
<dbReference type="Pfam" id="PF00593">
    <property type="entry name" value="TonB_dep_Rec_b-barrel"/>
    <property type="match status" value="1"/>
</dbReference>
<evidence type="ECO:0000256" key="2">
    <source>
        <dbReference type="ARBA" id="ARBA00022448"/>
    </source>
</evidence>
<dbReference type="InterPro" id="IPR036942">
    <property type="entry name" value="Beta-barrel_TonB_sf"/>
</dbReference>
<evidence type="ECO:0000256" key="12">
    <source>
        <dbReference type="RuleBase" id="RU003357"/>
    </source>
</evidence>
<keyword evidence="2 11" id="KW-0813">Transport</keyword>
<dbReference type="EMBL" id="JAMGBD010000001">
    <property type="protein sequence ID" value="MCL6683674.1"/>
    <property type="molecule type" value="Genomic_DNA"/>
</dbReference>
<evidence type="ECO:0000256" key="14">
    <source>
        <dbReference type="SAM" id="SignalP"/>
    </source>
</evidence>
<evidence type="ECO:0000256" key="5">
    <source>
        <dbReference type="ARBA" id="ARBA00022692"/>
    </source>
</evidence>
<feature type="domain" description="TonB-dependent receptor-like beta-barrel" evidence="15">
    <location>
        <begin position="326"/>
        <end position="805"/>
    </location>
</feature>
<keyword evidence="5 11" id="KW-0812">Transmembrane</keyword>
<name>A0ABT0RM03_9SPHN</name>
<dbReference type="PANTHER" id="PTHR32552:SF81">
    <property type="entry name" value="TONB-DEPENDENT OUTER MEMBRANE RECEPTOR"/>
    <property type="match status" value="1"/>
</dbReference>
<dbReference type="InterPro" id="IPR039426">
    <property type="entry name" value="TonB-dep_rcpt-like"/>
</dbReference>
<feature type="signal peptide" evidence="14">
    <location>
        <begin position="1"/>
        <end position="27"/>
    </location>
</feature>
<keyword evidence="9 11" id="KW-0472">Membrane</keyword>
<evidence type="ECO:0000256" key="6">
    <source>
        <dbReference type="ARBA" id="ARBA00023004"/>
    </source>
</evidence>
<comment type="similarity">
    <text evidence="11 12">Belongs to the TonB-dependent receptor family.</text>
</comment>
<dbReference type="RefSeq" id="WP_249847720.1">
    <property type="nucleotide sequence ID" value="NZ_JAMGBD010000001.1"/>
</dbReference>
<comment type="caution">
    <text evidence="17">The sequence shown here is derived from an EMBL/GenBank/DDBJ whole genome shotgun (WGS) entry which is preliminary data.</text>
</comment>
<feature type="domain" description="TonB-dependent receptor plug" evidence="16">
    <location>
        <begin position="76"/>
        <end position="181"/>
    </location>
</feature>
<keyword evidence="3 11" id="KW-1134">Transmembrane beta strand</keyword>
<keyword evidence="18" id="KW-1185">Reference proteome</keyword>
<evidence type="ECO:0000256" key="11">
    <source>
        <dbReference type="PROSITE-ProRule" id="PRU01360"/>
    </source>
</evidence>
<keyword evidence="8 12" id="KW-0798">TonB box</keyword>
<keyword evidence="7" id="KW-0406">Ion transport</keyword>
<keyword evidence="4" id="KW-0410">Iron transport</keyword>
<evidence type="ECO:0000256" key="13">
    <source>
        <dbReference type="SAM" id="MobiDB-lite"/>
    </source>
</evidence>
<evidence type="ECO:0000256" key="9">
    <source>
        <dbReference type="ARBA" id="ARBA00023136"/>
    </source>
</evidence>
<feature type="chain" id="PRO_5045208229" evidence="14">
    <location>
        <begin position="28"/>
        <end position="847"/>
    </location>
</feature>
<evidence type="ECO:0000313" key="18">
    <source>
        <dbReference type="Proteomes" id="UP001165363"/>
    </source>
</evidence>
<dbReference type="SUPFAM" id="SSF56935">
    <property type="entry name" value="Porins"/>
    <property type="match status" value="1"/>
</dbReference>
<evidence type="ECO:0000256" key="4">
    <source>
        <dbReference type="ARBA" id="ARBA00022496"/>
    </source>
</evidence>
<dbReference type="PROSITE" id="PS52016">
    <property type="entry name" value="TONB_DEPENDENT_REC_3"/>
    <property type="match status" value="1"/>
</dbReference>
<keyword evidence="14" id="KW-0732">Signal</keyword>
<dbReference type="PANTHER" id="PTHR32552">
    <property type="entry name" value="FERRICHROME IRON RECEPTOR-RELATED"/>
    <property type="match status" value="1"/>
</dbReference>
<evidence type="ECO:0000259" key="15">
    <source>
        <dbReference type="Pfam" id="PF00593"/>
    </source>
</evidence>
<evidence type="ECO:0000256" key="7">
    <source>
        <dbReference type="ARBA" id="ARBA00023065"/>
    </source>
</evidence>
<dbReference type="Gene3D" id="2.40.170.20">
    <property type="entry name" value="TonB-dependent receptor, beta-barrel domain"/>
    <property type="match status" value="1"/>
</dbReference>
<organism evidence="17 18">
    <name type="scientific">Sphingomonas alba</name>
    <dbReference type="NCBI Taxonomy" id="2908208"/>
    <lineage>
        <taxon>Bacteria</taxon>
        <taxon>Pseudomonadati</taxon>
        <taxon>Pseudomonadota</taxon>
        <taxon>Alphaproteobacteria</taxon>
        <taxon>Sphingomonadales</taxon>
        <taxon>Sphingomonadaceae</taxon>
        <taxon>Sphingomonas</taxon>
    </lineage>
</organism>
<keyword evidence="10 11" id="KW-0998">Cell outer membrane</keyword>
<accession>A0ABT0RM03</accession>
<dbReference type="Pfam" id="PF07715">
    <property type="entry name" value="Plug"/>
    <property type="match status" value="1"/>
</dbReference>
<dbReference type="Proteomes" id="UP001165363">
    <property type="component" value="Unassembled WGS sequence"/>
</dbReference>
<evidence type="ECO:0000313" key="17">
    <source>
        <dbReference type="EMBL" id="MCL6683674.1"/>
    </source>
</evidence>
<evidence type="ECO:0000256" key="10">
    <source>
        <dbReference type="ARBA" id="ARBA00023237"/>
    </source>
</evidence>
<keyword evidence="17" id="KW-0675">Receptor</keyword>
<dbReference type="InterPro" id="IPR000531">
    <property type="entry name" value="Beta-barrel_TonB"/>
</dbReference>
<evidence type="ECO:0000256" key="8">
    <source>
        <dbReference type="ARBA" id="ARBA00023077"/>
    </source>
</evidence>
<feature type="region of interest" description="Disordered" evidence="13">
    <location>
        <begin position="323"/>
        <end position="342"/>
    </location>
</feature>
<reference evidence="17" key="1">
    <citation type="submission" date="2022-05" db="EMBL/GenBank/DDBJ databases">
        <authorList>
            <person name="Jo J.-H."/>
            <person name="Im W.-T."/>
        </authorList>
    </citation>
    <scope>NUCLEOTIDE SEQUENCE</scope>
    <source>
        <strain evidence="17">SE158</strain>
    </source>
</reference>